<evidence type="ECO:0000256" key="1">
    <source>
        <dbReference type="ARBA" id="ARBA00001970"/>
    </source>
</evidence>
<evidence type="ECO:0008006" key="9">
    <source>
        <dbReference type="Google" id="ProtNLM"/>
    </source>
</evidence>
<sequence>MGEAAMRRPARQVDYEDIQGIVRFGYRRMTQAVFLLLRVTNADAARAWLANARITSAMTQEPPPTTALQIAFTSEGLRALGVAEDIIEGFSSEFIVGMSSDPAHARRLGDIGPSDPAQWQWGGAPEAIPHVMVMLYAEPGGLEAWGMEAMAGAEEGFVQLAGLGTSDMDGVEPFGFVDGISEPTIDWQRERPARDEEREDYTNLSCLGEYLLGYPNEYGGYTDRPLLDPQRDPDALLSPAEEAPDKADFGRNGSYLVLRQLEQDVSGFWRFIDAQVQGDPTDRKRLAEAMVGRTMDGEPLVGRTNEAIDGEDDPRNSFTYRDDDAGLRCPIGAHIRRSNPRNADLPAGPPGFVSWAKRTLGFDAEALAGDLVASTRFHRLLRRGREYGPGVSLADAVAGQVPQEGTGLHFICLGANIARQFEFVQSAWLSGIRFNGSPDESDPLIGNHLPRADGTATDCFSMPVAAGPAQRVCGLPQFVTVLGGAYFFLPGLRALRYIAKGEP</sequence>
<keyword evidence="2" id="KW-0575">Peroxidase</keyword>
<evidence type="ECO:0000256" key="3">
    <source>
        <dbReference type="ARBA" id="ARBA00022723"/>
    </source>
</evidence>
<dbReference type="Proteomes" id="UP001365846">
    <property type="component" value="Unassembled WGS sequence"/>
</dbReference>
<gene>
    <name evidence="7" type="ORF">WKW77_00940</name>
</gene>
<evidence type="ECO:0000313" key="8">
    <source>
        <dbReference type="Proteomes" id="UP001365846"/>
    </source>
</evidence>
<evidence type="ECO:0000256" key="4">
    <source>
        <dbReference type="ARBA" id="ARBA00023002"/>
    </source>
</evidence>
<keyword evidence="8" id="KW-1185">Reference proteome</keyword>
<dbReference type="SUPFAM" id="SSF54909">
    <property type="entry name" value="Dimeric alpha+beta barrel"/>
    <property type="match status" value="1"/>
</dbReference>
<evidence type="ECO:0000313" key="7">
    <source>
        <dbReference type="EMBL" id="MEJ8809613.1"/>
    </source>
</evidence>
<evidence type="ECO:0000256" key="6">
    <source>
        <dbReference type="SAM" id="MobiDB-lite"/>
    </source>
</evidence>
<keyword evidence="3" id="KW-0479">Metal-binding</keyword>
<evidence type="ECO:0000256" key="5">
    <source>
        <dbReference type="ARBA" id="ARBA00023004"/>
    </source>
</evidence>
<dbReference type="EMBL" id="JBBKZU010000001">
    <property type="protein sequence ID" value="MEJ8809613.1"/>
    <property type="molecule type" value="Genomic_DNA"/>
</dbReference>
<accession>A0ABU8V7N9</accession>
<proteinExistence type="predicted"/>
<keyword evidence="4" id="KW-0560">Oxidoreductase</keyword>
<feature type="region of interest" description="Disordered" evidence="6">
    <location>
        <begin position="297"/>
        <end position="316"/>
    </location>
</feature>
<evidence type="ECO:0000256" key="2">
    <source>
        <dbReference type="ARBA" id="ARBA00022559"/>
    </source>
</evidence>
<feature type="region of interest" description="Disordered" evidence="6">
    <location>
        <begin position="223"/>
        <end position="245"/>
    </location>
</feature>
<name>A0ABU8V7N9_9BURK</name>
<organism evidence="7 8">
    <name type="scientific">Variovorax ureilyticus</name>
    <dbReference type="NCBI Taxonomy" id="1836198"/>
    <lineage>
        <taxon>Bacteria</taxon>
        <taxon>Pseudomonadati</taxon>
        <taxon>Pseudomonadota</taxon>
        <taxon>Betaproteobacteria</taxon>
        <taxon>Burkholderiales</taxon>
        <taxon>Comamonadaceae</taxon>
        <taxon>Variovorax</taxon>
    </lineage>
</organism>
<comment type="caution">
    <text evidence="7">The sequence shown here is derived from an EMBL/GenBank/DDBJ whole genome shotgun (WGS) entry which is preliminary data.</text>
</comment>
<dbReference type="InterPro" id="IPR006314">
    <property type="entry name" value="Dyp_peroxidase"/>
</dbReference>
<dbReference type="PROSITE" id="PS51404">
    <property type="entry name" value="DYP_PEROXIDASE"/>
    <property type="match status" value="1"/>
</dbReference>
<dbReference type="PANTHER" id="PTHR30521">
    <property type="entry name" value="DEFERROCHELATASE/PEROXIDASE"/>
    <property type="match status" value="1"/>
</dbReference>
<dbReference type="RefSeq" id="WP_340354953.1">
    <property type="nucleotide sequence ID" value="NZ_JBBKZU010000001.1"/>
</dbReference>
<keyword evidence="5" id="KW-0408">Iron</keyword>
<dbReference type="PANTHER" id="PTHR30521:SF0">
    <property type="entry name" value="DYP-TYPE PEROXIDASE FAMILY PROTEIN"/>
    <property type="match status" value="1"/>
</dbReference>
<comment type="cofactor">
    <cofactor evidence="1">
        <name>heme b</name>
        <dbReference type="ChEBI" id="CHEBI:60344"/>
    </cofactor>
</comment>
<protein>
    <recommendedName>
        <fullName evidence="9">Dyp-type peroxidase family</fullName>
    </recommendedName>
</protein>
<reference evidence="7 8" key="1">
    <citation type="submission" date="2024-03" db="EMBL/GenBank/DDBJ databases">
        <title>Novel species of the genus Variovorax.</title>
        <authorList>
            <person name="Liu Q."/>
            <person name="Xin Y.-H."/>
        </authorList>
    </citation>
    <scope>NUCLEOTIDE SEQUENCE [LARGE SCALE GENOMIC DNA]</scope>
    <source>
        <strain evidence="7 8">KACC 18899</strain>
    </source>
</reference>
<feature type="compositionally biased region" description="Basic and acidic residues" evidence="6">
    <location>
        <begin position="225"/>
        <end position="234"/>
    </location>
</feature>
<dbReference type="InterPro" id="IPR011008">
    <property type="entry name" value="Dimeric_a/b-barrel"/>
</dbReference>